<dbReference type="GO" id="GO:0016779">
    <property type="term" value="F:nucleotidyltransferase activity"/>
    <property type="evidence" value="ECO:0007669"/>
    <property type="project" value="UniProtKB-UniRule"/>
</dbReference>
<dbReference type="Pfam" id="PF10288">
    <property type="entry name" value="CTU2"/>
    <property type="match status" value="1"/>
</dbReference>
<dbReference type="InParanoid" id="D5GKA4"/>
<dbReference type="PANTHER" id="PTHR20882">
    <property type="entry name" value="CYTOPLASMIC TRNA 2-THIOLATION PROTEIN 2"/>
    <property type="match status" value="1"/>
</dbReference>
<dbReference type="eggNOG" id="KOG2594">
    <property type="taxonomic scope" value="Eukaryota"/>
</dbReference>
<evidence type="ECO:0000256" key="2">
    <source>
        <dbReference type="ARBA" id="ARBA00022694"/>
    </source>
</evidence>
<dbReference type="KEGG" id="tml:GSTUM_00009444001"/>
<evidence type="ECO:0000256" key="1">
    <source>
        <dbReference type="ARBA" id="ARBA00022490"/>
    </source>
</evidence>
<dbReference type="HAMAP" id="MF_03054">
    <property type="entry name" value="CTU2"/>
    <property type="match status" value="1"/>
</dbReference>
<comment type="function">
    <text evidence="3">Plays a central role in 2-thiolation of mcm(5)S(2)U at tRNA wobble positions of tRNA(Lys), tRNA(Glu) and tRNA(Gln). May act by forming a heterodimer with NCS6 that ligates sulfur from thiocarboxylated URM1 onto the uridine of tRNAs at wobble position. Prior mcm(5) tRNA modification by the elongator complex is required for 2-thiolation. May also be involved in protein urmylation.</text>
</comment>
<dbReference type="EMBL" id="FN430337">
    <property type="protein sequence ID" value="CAZ84947.1"/>
    <property type="molecule type" value="Genomic_DNA"/>
</dbReference>
<organism evidence="4 5">
    <name type="scientific">Tuber melanosporum (strain Mel28)</name>
    <name type="common">Perigord black truffle</name>
    <dbReference type="NCBI Taxonomy" id="656061"/>
    <lineage>
        <taxon>Eukaryota</taxon>
        <taxon>Fungi</taxon>
        <taxon>Dikarya</taxon>
        <taxon>Ascomycota</taxon>
        <taxon>Pezizomycotina</taxon>
        <taxon>Pezizomycetes</taxon>
        <taxon>Pezizales</taxon>
        <taxon>Tuberaceae</taxon>
        <taxon>Tuber</taxon>
    </lineage>
</organism>
<comment type="subcellular location">
    <subcellularLocation>
        <location evidence="3">Cytoplasm</location>
    </subcellularLocation>
</comment>
<dbReference type="STRING" id="656061.D5GKA4"/>
<keyword evidence="5" id="KW-1185">Reference proteome</keyword>
<dbReference type="UniPathway" id="UPA00988"/>
<comment type="pathway">
    <text evidence="3">tRNA modification; 5-methoxycarbonylmethyl-2-thiouridine-tRNA biosynthesis.</text>
</comment>
<name>D5GKA4_TUBMM</name>
<dbReference type="AlphaFoldDB" id="D5GKA4"/>
<dbReference type="SUPFAM" id="SSF52402">
    <property type="entry name" value="Adenine nucleotide alpha hydrolases-like"/>
    <property type="match status" value="1"/>
</dbReference>
<keyword evidence="1 3" id="KW-0963">Cytoplasm</keyword>
<sequence length="406" mass="44720">MTEQNITPNGATVPTFCKRCSTNSSVINLRTEHLCSDCFDKYVRSKCIKRMEAYRVRYNPPDTDTSPRRLLLPLSFGISSTTLLHLLNSQLQNQLARTTRTGFVLIVVHIDESAINPTVPLAEEGMRAVQEWFPDVGEYFIVRLEGIYGFSNAVKAFEMGVEEEERRGGGDWREKLKGLLGALPSPTSRMDLLQILRTRLITELARKYACEAVLWGDTTTRLAEKMLAETAKGRGFSVPWQTSDGDSPYGVKFLYPLRDLLKKELVVYVSLEVPTPLRPLCFGAAEEGEGKKKHAAVGKGITIDELMTQYFEGIEGQYPSIVANVVRTAGKLVTEGGVVRIGRCNICGLPRDGGGGELVLDAKTKLGESSSGEVNGNRSGGKKEGGDMCYGCARSVHGARPYEWPL</sequence>
<proteinExistence type="inferred from homology"/>
<dbReference type="InterPro" id="IPR019407">
    <property type="entry name" value="CTU2"/>
</dbReference>
<comment type="similarity">
    <text evidence="3">Belongs to the CTU2/NCS2 family.</text>
</comment>
<dbReference type="GO" id="GO:0002143">
    <property type="term" value="P:tRNA wobble position uridine thiolation"/>
    <property type="evidence" value="ECO:0007669"/>
    <property type="project" value="TreeGrafter"/>
</dbReference>
<dbReference type="Gene3D" id="3.40.50.620">
    <property type="entry name" value="HUPs"/>
    <property type="match status" value="1"/>
</dbReference>
<keyword evidence="2 3" id="KW-0819">tRNA processing</keyword>
<evidence type="ECO:0000256" key="3">
    <source>
        <dbReference type="HAMAP-Rule" id="MF_03054"/>
    </source>
</evidence>
<accession>D5GKA4</accession>
<evidence type="ECO:0000313" key="5">
    <source>
        <dbReference type="Proteomes" id="UP000006911"/>
    </source>
</evidence>
<protein>
    <recommendedName>
        <fullName evidence="3">Cytoplasmic tRNA 2-thiolation protein 2</fullName>
    </recommendedName>
</protein>
<dbReference type="GO" id="GO:0016783">
    <property type="term" value="F:sulfurtransferase activity"/>
    <property type="evidence" value="ECO:0007669"/>
    <property type="project" value="TreeGrafter"/>
</dbReference>
<dbReference type="FunCoup" id="D5GKA4">
    <property type="interactions" value="169"/>
</dbReference>
<dbReference type="OMA" id="KQRKQMM"/>
<dbReference type="RefSeq" id="XP_002840756.1">
    <property type="nucleotide sequence ID" value="XM_002840710.1"/>
</dbReference>
<dbReference type="Proteomes" id="UP000006911">
    <property type="component" value="Unassembled WGS sequence"/>
</dbReference>
<dbReference type="PANTHER" id="PTHR20882:SF14">
    <property type="entry name" value="CYTOPLASMIC TRNA 2-THIOLATION PROTEIN 2"/>
    <property type="match status" value="1"/>
</dbReference>
<dbReference type="GO" id="GO:0000049">
    <property type="term" value="F:tRNA binding"/>
    <property type="evidence" value="ECO:0007669"/>
    <property type="project" value="InterPro"/>
</dbReference>
<dbReference type="GO" id="GO:0032447">
    <property type="term" value="P:protein urmylation"/>
    <property type="evidence" value="ECO:0007669"/>
    <property type="project" value="UniProtKB-UniRule"/>
</dbReference>
<evidence type="ECO:0000313" key="4">
    <source>
        <dbReference type="EMBL" id="CAZ84947.1"/>
    </source>
</evidence>
<dbReference type="GO" id="GO:0005829">
    <property type="term" value="C:cytosol"/>
    <property type="evidence" value="ECO:0007669"/>
    <property type="project" value="TreeGrafter"/>
</dbReference>
<dbReference type="GeneID" id="9182542"/>
<reference evidence="4 5" key="1">
    <citation type="journal article" date="2010" name="Nature">
        <title>Perigord black truffle genome uncovers evolutionary origins and mechanisms of symbiosis.</title>
        <authorList>
            <person name="Martin F."/>
            <person name="Kohler A."/>
            <person name="Murat C."/>
            <person name="Balestrini R."/>
            <person name="Coutinho P.M."/>
            <person name="Jaillon O."/>
            <person name="Montanini B."/>
            <person name="Morin E."/>
            <person name="Noel B."/>
            <person name="Percudani R."/>
            <person name="Porcel B."/>
            <person name="Rubini A."/>
            <person name="Amicucci A."/>
            <person name="Amselem J."/>
            <person name="Anthouard V."/>
            <person name="Arcioni S."/>
            <person name="Artiguenave F."/>
            <person name="Aury J.M."/>
            <person name="Ballario P."/>
            <person name="Bolchi A."/>
            <person name="Brenna A."/>
            <person name="Brun A."/>
            <person name="Buee M."/>
            <person name="Cantarel B."/>
            <person name="Chevalier G."/>
            <person name="Couloux A."/>
            <person name="Da Silva C."/>
            <person name="Denoeud F."/>
            <person name="Duplessis S."/>
            <person name="Ghignone S."/>
            <person name="Hilselberger B."/>
            <person name="Iotti M."/>
            <person name="Marcais B."/>
            <person name="Mello A."/>
            <person name="Miranda M."/>
            <person name="Pacioni G."/>
            <person name="Quesneville H."/>
            <person name="Riccioni C."/>
            <person name="Ruotolo R."/>
            <person name="Splivallo R."/>
            <person name="Stocchi V."/>
            <person name="Tisserant E."/>
            <person name="Viscomi A.R."/>
            <person name="Zambonelli A."/>
            <person name="Zampieri E."/>
            <person name="Henrissat B."/>
            <person name="Lebrun M.H."/>
            <person name="Paolocci F."/>
            <person name="Bonfante P."/>
            <person name="Ottonello S."/>
            <person name="Wincker P."/>
        </authorList>
    </citation>
    <scope>NUCLEOTIDE SEQUENCE [LARGE SCALE GENOMIC DNA]</scope>
    <source>
        <strain evidence="4 5">Mel28</strain>
    </source>
</reference>
<gene>
    <name evidence="3" type="primary">NCS2</name>
    <name evidence="3" type="synonym">CTU2</name>
    <name evidence="4" type="ORF">GSTUM_00009444001</name>
</gene>
<dbReference type="InterPro" id="IPR014729">
    <property type="entry name" value="Rossmann-like_a/b/a_fold"/>
</dbReference>
<dbReference type="HOGENOM" id="CLU_024534_3_0_1"/>